<dbReference type="EMBL" id="CAJJDO010000014">
    <property type="protein sequence ID" value="CAD8145583.1"/>
    <property type="molecule type" value="Genomic_DNA"/>
</dbReference>
<evidence type="ECO:0000313" key="5">
    <source>
        <dbReference type="Proteomes" id="UP000689195"/>
    </source>
</evidence>
<gene>
    <name evidence="4" type="ORF">PPENT_87.1.T0140317</name>
</gene>
<dbReference type="InterPro" id="IPR001214">
    <property type="entry name" value="SET_dom"/>
</dbReference>
<name>A0A8S1SZQ9_9CILI</name>
<keyword evidence="1" id="KW-0175">Coiled coil</keyword>
<comment type="caution">
    <text evidence="4">The sequence shown here is derived from an EMBL/GenBank/DDBJ whole genome shotgun (WGS) entry which is preliminary data.</text>
</comment>
<dbReference type="PANTHER" id="PTHR13271">
    <property type="entry name" value="UNCHARACTERIZED PUTATIVE METHYLTRANSFERASE"/>
    <property type="match status" value="1"/>
</dbReference>
<dbReference type="AlphaFoldDB" id="A0A8S1SZQ9"/>
<proteinExistence type="predicted"/>
<dbReference type="Pfam" id="PF00856">
    <property type="entry name" value="SET"/>
    <property type="match status" value="1"/>
</dbReference>
<feature type="domain" description="SET" evidence="2">
    <location>
        <begin position="45"/>
        <end position="227"/>
    </location>
</feature>
<dbReference type="PANTHER" id="PTHR13271:SF153">
    <property type="entry name" value="SET DOMAIN-CONTAINING PROTEIN"/>
    <property type="match status" value="1"/>
</dbReference>
<evidence type="ECO:0000313" key="4">
    <source>
        <dbReference type="EMBL" id="CAD8145583.1"/>
    </source>
</evidence>
<feature type="coiled-coil region" evidence="1">
    <location>
        <begin position="409"/>
        <end position="443"/>
    </location>
</feature>
<dbReference type="InterPro" id="IPR050600">
    <property type="entry name" value="SETD3_SETD6_MTase"/>
</dbReference>
<sequence length="704" mass="83856">MEFDQQKTYEIKQNPKYKRLLDWSIENGVLMKNVDFPASFGDITGVVASEDIPSNTAIICIPQSLIISPDKCKKSILNKVYISHPEMFDEEETNNAEYNMLIFYMFNEKKKGELSFYYPYIQAIQDNNTLLTWSNEDLKKIEDPIILEEFANIKYDVLGLWGKGKLIFDNNEDVFGIPRITDKKDFYWAVECVMSRCFGWSLKSTCLIPIADFLNHSNRACTHYMVHSGIEKGIFLQQEEDQTQFQQQYIQKRNKINLSILGIENGNEMQKFEDEKIKFILENKQYLRDLKIVENIERLSINEKKEIINDIYYEQMIQDQKMNIWDIASNTSSDSEDNDSDEEIKLTKYKEFEIKKIKELAEWKLREEQKRIEKECQSIQIQNRPIISVKLNPEKQNKVIIRGLPQYQIEAIKAKQQIMNGRLNRLQNEITQSSDNESEISEESKWDWLNEYDSDAYFCIATTEPIKKFEQVTLSYGRRTNRFLINWYGFALIENIYSSFNFRLWMNTEIFKDQYKSRDQILDTIIIKKLIPEIESIVNKISYNSNEIPVSQLSKEFRIKKNKLNIDIIIFLRQLLQLHYGNEQDLLSTIPVSINYEIFVMQFYYSLLHFLMNSYSQDLNQDLKQLEQKIEYRKRFAIYINKENKEILINQYKIVEEAITILHKFKETQQLRQSYLSNIKMNVTQKMQIIKGLKHYLKFIQEFL</sequence>
<reference evidence="4" key="1">
    <citation type="submission" date="2021-01" db="EMBL/GenBank/DDBJ databases">
        <authorList>
            <consortium name="Genoscope - CEA"/>
            <person name="William W."/>
        </authorList>
    </citation>
    <scope>NUCLEOTIDE SEQUENCE</scope>
</reference>
<organism evidence="4 5">
    <name type="scientific">Paramecium pentaurelia</name>
    <dbReference type="NCBI Taxonomy" id="43138"/>
    <lineage>
        <taxon>Eukaryota</taxon>
        <taxon>Sar</taxon>
        <taxon>Alveolata</taxon>
        <taxon>Ciliophora</taxon>
        <taxon>Intramacronucleata</taxon>
        <taxon>Oligohymenophorea</taxon>
        <taxon>Peniculida</taxon>
        <taxon>Parameciidae</taxon>
        <taxon>Paramecium</taxon>
    </lineage>
</organism>
<evidence type="ECO:0000259" key="2">
    <source>
        <dbReference type="Pfam" id="PF00856"/>
    </source>
</evidence>
<dbReference type="InterPro" id="IPR015353">
    <property type="entry name" value="Rubisco_LSMT_subst-bd"/>
</dbReference>
<dbReference type="Pfam" id="PF09273">
    <property type="entry name" value="Rubis-subs-bind"/>
    <property type="match status" value="1"/>
</dbReference>
<evidence type="ECO:0000256" key="1">
    <source>
        <dbReference type="SAM" id="Coils"/>
    </source>
</evidence>
<dbReference type="GO" id="GO:0016279">
    <property type="term" value="F:protein-lysine N-methyltransferase activity"/>
    <property type="evidence" value="ECO:0007669"/>
    <property type="project" value="TreeGrafter"/>
</dbReference>
<keyword evidence="5" id="KW-1185">Reference proteome</keyword>
<evidence type="ECO:0000259" key="3">
    <source>
        <dbReference type="Pfam" id="PF09273"/>
    </source>
</evidence>
<dbReference type="FunFam" id="3.90.1410.10:FF:000038">
    <property type="entry name" value="Uncharacterized protein"/>
    <property type="match status" value="1"/>
</dbReference>
<accession>A0A8S1SZQ9</accession>
<dbReference type="CDD" id="cd10527">
    <property type="entry name" value="SET_LSMT"/>
    <property type="match status" value="1"/>
</dbReference>
<dbReference type="Proteomes" id="UP000689195">
    <property type="component" value="Unassembled WGS sequence"/>
</dbReference>
<dbReference type="OrthoDB" id="341421at2759"/>
<protein>
    <recommendedName>
        <fullName evidence="6">SET domain-containing protein</fullName>
    </recommendedName>
</protein>
<evidence type="ECO:0008006" key="6">
    <source>
        <dbReference type="Google" id="ProtNLM"/>
    </source>
</evidence>
<feature type="domain" description="Rubisco LSMT substrate-binding" evidence="3">
    <location>
        <begin position="585"/>
        <end position="648"/>
    </location>
</feature>